<dbReference type="InterPro" id="IPR022441">
    <property type="entry name" value="Para_beta_helix_rpt-2"/>
</dbReference>
<dbReference type="InterPro" id="IPR012334">
    <property type="entry name" value="Pectin_lyas_fold"/>
</dbReference>
<dbReference type="EMBL" id="BARU01007419">
    <property type="protein sequence ID" value="GAH44997.1"/>
    <property type="molecule type" value="Genomic_DNA"/>
</dbReference>
<dbReference type="SMART" id="SM00710">
    <property type="entry name" value="PbH1"/>
    <property type="match status" value="4"/>
</dbReference>
<reference evidence="2" key="1">
    <citation type="journal article" date="2014" name="Front. Microbiol.">
        <title>High frequency of phylogenetically diverse reductive dehalogenase-homologous genes in deep subseafloor sedimentary metagenomes.</title>
        <authorList>
            <person name="Kawai M."/>
            <person name="Futagami T."/>
            <person name="Toyoda A."/>
            <person name="Takaki Y."/>
            <person name="Nishi S."/>
            <person name="Hori S."/>
            <person name="Arai W."/>
            <person name="Tsubouchi T."/>
            <person name="Morono Y."/>
            <person name="Uchiyama I."/>
            <person name="Ito T."/>
            <person name="Fujiyama A."/>
            <person name="Inagaki F."/>
            <person name="Takami H."/>
        </authorList>
    </citation>
    <scope>NUCLEOTIDE SEQUENCE</scope>
    <source>
        <strain evidence="2">Expedition CK06-06</strain>
    </source>
</reference>
<dbReference type="AlphaFoldDB" id="X1FJ87"/>
<dbReference type="Pfam" id="PF13229">
    <property type="entry name" value="Beta_helix"/>
    <property type="match status" value="1"/>
</dbReference>
<evidence type="ECO:0000313" key="2">
    <source>
        <dbReference type="EMBL" id="GAH44997.1"/>
    </source>
</evidence>
<sequence>MFNTTSGSVCLSISNSIKHFQVLNCEFIISGFSAGITLDNIMYGLIEDNQLPRNISINILVDHCSLITLRDNNCSASGAGIAVAYSNCIALYSNIVNDNLGNGINLDICESCNIKDNELIENGNDGIYLDDCDFITIRTNTIINNSIGINNEISNNTQVIGNIITNNGNHGIRIFQSHWCEISGNTITESTNDGIRVEQSTHNLFESNTV</sequence>
<dbReference type="InterPro" id="IPR039448">
    <property type="entry name" value="Beta_helix"/>
</dbReference>
<feature type="non-terminal residue" evidence="2">
    <location>
        <position position="210"/>
    </location>
</feature>
<dbReference type="InterPro" id="IPR006626">
    <property type="entry name" value="PbH1"/>
</dbReference>
<proteinExistence type="predicted"/>
<dbReference type="InterPro" id="IPR011050">
    <property type="entry name" value="Pectin_lyase_fold/virulence"/>
</dbReference>
<feature type="domain" description="Right handed beta helix" evidence="1">
    <location>
        <begin position="35"/>
        <end position="176"/>
    </location>
</feature>
<comment type="caution">
    <text evidence="2">The sequence shown here is derived from an EMBL/GenBank/DDBJ whole genome shotgun (WGS) entry which is preliminary data.</text>
</comment>
<dbReference type="SUPFAM" id="SSF51126">
    <property type="entry name" value="Pectin lyase-like"/>
    <property type="match status" value="1"/>
</dbReference>
<dbReference type="Gene3D" id="2.160.20.10">
    <property type="entry name" value="Single-stranded right-handed beta-helix, Pectin lyase-like"/>
    <property type="match status" value="1"/>
</dbReference>
<dbReference type="NCBIfam" id="TIGR03804">
    <property type="entry name" value="para_beta_helix"/>
    <property type="match status" value="3"/>
</dbReference>
<organism evidence="2">
    <name type="scientific">marine sediment metagenome</name>
    <dbReference type="NCBI Taxonomy" id="412755"/>
    <lineage>
        <taxon>unclassified sequences</taxon>
        <taxon>metagenomes</taxon>
        <taxon>ecological metagenomes</taxon>
    </lineage>
</organism>
<evidence type="ECO:0000259" key="1">
    <source>
        <dbReference type="Pfam" id="PF13229"/>
    </source>
</evidence>
<gene>
    <name evidence="2" type="ORF">S03H2_14614</name>
</gene>
<protein>
    <recommendedName>
        <fullName evidence="1">Right handed beta helix domain-containing protein</fullName>
    </recommendedName>
</protein>
<name>X1FJ87_9ZZZZ</name>
<accession>X1FJ87</accession>